<reference evidence="1" key="1">
    <citation type="submission" date="2012-11" db="EMBL/GenBank/DDBJ databases">
        <title>Dependencies among metagenomic species, viruses, plasmids and units of genetic variation.</title>
        <authorList>
            <person name="Nielsen H.B."/>
            <person name="Almeida M."/>
            <person name="Juncker A.S."/>
            <person name="Rasmussen S."/>
            <person name="Li J."/>
            <person name="Sunagawa S."/>
            <person name="Plichta D."/>
            <person name="Gautier L."/>
            <person name="Le Chatelier E."/>
            <person name="Peletier E."/>
            <person name="Bonde I."/>
            <person name="Nielsen T."/>
            <person name="Manichanh C."/>
            <person name="Arumugam M."/>
            <person name="Batto J."/>
            <person name="Santos M.B.Q.D."/>
            <person name="Blom N."/>
            <person name="Borruel N."/>
            <person name="Burgdorf K.S."/>
            <person name="Boumezbeur F."/>
            <person name="Casellas F."/>
            <person name="Dore J."/>
            <person name="Guarner F."/>
            <person name="Hansen T."/>
            <person name="Hildebrand F."/>
            <person name="Kaas R.S."/>
            <person name="Kennedy S."/>
            <person name="Kristiansen K."/>
            <person name="Kultima J.R."/>
            <person name="Leonard P."/>
            <person name="Levenez F."/>
            <person name="Lund O."/>
            <person name="Moumen B."/>
            <person name="Le Paslier D."/>
            <person name="Pons N."/>
            <person name="Pedersen O."/>
            <person name="Prifti E."/>
            <person name="Qin J."/>
            <person name="Raes J."/>
            <person name="Tap J."/>
            <person name="Tims S."/>
            <person name="Ussery D.W."/>
            <person name="Yamada T."/>
            <person name="MetaHit consortium"/>
            <person name="Renault P."/>
            <person name="Sicheritz-Ponten T."/>
            <person name="Bork P."/>
            <person name="Wang J."/>
            <person name="Brunak S."/>
            <person name="Ehrlich S.D."/>
        </authorList>
    </citation>
    <scope>NUCLEOTIDE SEQUENCE [LARGE SCALE GENOMIC DNA]</scope>
</reference>
<dbReference type="HOGENOM" id="CLU_1593027_0_0_9"/>
<dbReference type="EMBL" id="CBGL010000108">
    <property type="protein sequence ID" value="CDD12030.1"/>
    <property type="molecule type" value="Genomic_DNA"/>
</dbReference>
<protein>
    <submittedName>
        <fullName evidence="1">Uncharacterized protein</fullName>
    </submittedName>
</protein>
<dbReference type="Proteomes" id="UP000014937">
    <property type="component" value="Unassembled WGS sequence"/>
</dbReference>
<gene>
    <name evidence="1" type="ORF">BN587_00811</name>
</gene>
<name>R6WRP8_9FIRM</name>
<proteinExistence type="predicted"/>
<evidence type="ECO:0000313" key="1">
    <source>
        <dbReference type="EMBL" id="CDD12030.1"/>
    </source>
</evidence>
<comment type="caution">
    <text evidence="1">The sequence shown here is derived from an EMBL/GenBank/DDBJ whole genome shotgun (WGS) entry which is preliminary data.</text>
</comment>
<accession>R6WRP8</accession>
<dbReference type="AlphaFoldDB" id="R6WRP8"/>
<organism evidence="1 2">
    <name type="scientific">Phascolarctobacterium succinatutens CAG:287</name>
    <dbReference type="NCBI Taxonomy" id="1263101"/>
    <lineage>
        <taxon>Bacteria</taxon>
        <taxon>Bacillati</taxon>
        <taxon>Bacillota</taxon>
        <taxon>Negativicutes</taxon>
        <taxon>Acidaminococcales</taxon>
        <taxon>Acidaminococcaceae</taxon>
        <taxon>Phascolarctobacterium</taxon>
    </lineage>
</organism>
<evidence type="ECO:0000313" key="2">
    <source>
        <dbReference type="Proteomes" id="UP000014937"/>
    </source>
</evidence>
<sequence length="167" mass="17465">MVSHQLQIVGCGHTAGATADDGDTFVGSRLFFGQRHSVAGRIVNSHTLQTADIDRSINHAAAAACFAGMLADKTAGSREGVILADELDSVGITACANQRNVAGDINLCRAQSYAGDRVMDVDRAFALLYVVNVIFAEAFQTGQNHFGCFEADGAVSAVGNVLRGAFD</sequence>